<dbReference type="RefSeq" id="WP_325775593.1">
    <property type="nucleotide sequence ID" value="NZ_VTDN01000006.1"/>
</dbReference>
<name>A0ABU6DTP8_9GAMM</name>
<dbReference type="CDD" id="cd17320">
    <property type="entry name" value="MFS_MdfA_MDR_like"/>
    <property type="match status" value="1"/>
</dbReference>
<feature type="transmembrane region" description="Helical" evidence="8">
    <location>
        <begin position="133"/>
        <end position="151"/>
    </location>
</feature>
<feature type="transmembrane region" description="Helical" evidence="8">
    <location>
        <begin position="12"/>
        <end position="33"/>
    </location>
</feature>
<proteinExistence type="inferred from homology"/>
<comment type="similarity">
    <text evidence="2 8">Belongs to the major facilitator superfamily. Bcr/CmlA family.</text>
</comment>
<accession>A0ABU6DTP8</accession>
<keyword evidence="6 8" id="KW-1133">Transmembrane helix</keyword>
<dbReference type="InterPro" id="IPR004812">
    <property type="entry name" value="Efflux_drug-R_Bcr/CmlA"/>
</dbReference>
<feature type="transmembrane region" description="Helical" evidence="8">
    <location>
        <begin position="276"/>
        <end position="297"/>
    </location>
</feature>
<feature type="domain" description="Major facilitator superfamily (MFS) profile" evidence="9">
    <location>
        <begin position="1"/>
        <end position="391"/>
    </location>
</feature>
<dbReference type="InterPro" id="IPR011701">
    <property type="entry name" value="MFS"/>
</dbReference>
<organism evidence="10 11">
    <name type="scientific">Acinetobacter pollinis</name>
    <dbReference type="NCBI Taxonomy" id="2605270"/>
    <lineage>
        <taxon>Bacteria</taxon>
        <taxon>Pseudomonadati</taxon>
        <taxon>Pseudomonadota</taxon>
        <taxon>Gammaproteobacteria</taxon>
        <taxon>Moraxellales</taxon>
        <taxon>Moraxellaceae</taxon>
        <taxon>Acinetobacter</taxon>
    </lineage>
</organism>
<feature type="transmembrane region" description="Helical" evidence="8">
    <location>
        <begin position="76"/>
        <end position="94"/>
    </location>
</feature>
<reference evidence="10 11" key="1">
    <citation type="submission" date="2019-08" db="EMBL/GenBank/DDBJ databases">
        <title>Five species of Acinetobacter isolated from floral nectar and animal pollinators.</title>
        <authorList>
            <person name="Hendry T.A."/>
        </authorList>
    </citation>
    <scope>NUCLEOTIDE SEQUENCE [LARGE SCALE GENOMIC DNA]</scope>
    <source>
        <strain evidence="10 11">MD18.27</strain>
    </source>
</reference>
<dbReference type="PANTHER" id="PTHR23502:SF132">
    <property type="entry name" value="POLYAMINE TRANSPORTER 2-RELATED"/>
    <property type="match status" value="1"/>
</dbReference>
<dbReference type="PROSITE" id="PS50850">
    <property type="entry name" value="MFS"/>
    <property type="match status" value="1"/>
</dbReference>
<evidence type="ECO:0000256" key="4">
    <source>
        <dbReference type="ARBA" id="ARBA00022475"/>
    </source>
</evidence>
<feature type="transmembrane region" description="Helical" evidence="8">
    <location>
        <begin position="163"/>
        <end position="182"/>
    </location>
</feature>
<dbReference type="PANTHER" id="PTHR23502">
    <property type="entry name" value="MAJOR FACILITATOR SUPERFAMILY"/>
    <property type="match status" value="1"/>
</dbReference>
<dbReference type="Proteomes" id="UP001339883">
    <property type="component" value="Unassembled WGS sequence"/>
</dbReference>
<dbReference type="NCBIfam" id="TIGR00710">
    <property type="entry name" value="efflux_Bcr_CflA"/>
    <property type="match status" value="1"/>
</dbReference>
<evidence type="ECO:0000256" key="1">
    <source>
        <dbReference type="ARBA" id="ARBA00004651"/>
    </source>
</evidence>
<keyword evidence="3 8" id="KW-0813">Transport</keyword>
<feature type="transmembrane region" description="Helical" evidence="8">
    <location>
        <begin position="45"/>
        <end position="64"/>
    </location>
</feature>
<keyword evidence="7 8" id="KW-0472">Membrane</keyword>
<keyword evidence="4" id="KW-1003">Cell membrane</keyword>
<feature type="transmembrane region" description="Helical" evidence="8">
    <location>
        <begin position="368"/>
        <end position="386"/>
    </location>
</feature>
<evidence type="ECO:0000256" key="5">
    <source>
        <dbReference type="ARBA" id="ARBA00022692"/>
    </source>
</evidence>
<feature type="transmembrane region" description="Helical" evidence="8">
    <location>
        <begin position="341"/>
        <end position="362"/>
    </location>
</feature>
<sequence>MNHSVQHSRLIQIMVLSALMAFTSLSTDIYLPAMPFMQLDLQGNIELTITSFLIGFAIAQLVWGPISDQIGRKKPLFIGMILFVIGSVGCALSETIYQIIFWRVIQAIGACTGPMLARAIIRDLYDRVEATQMLSTLTIIMAVAPIAGPLIGGQILKFTSWHAMFWLLAMIGLVMFFCLFLLPETRKKSDLKITIKQAFSNYKYLFKKWIFIRYVLALTAFYVAAYTFIIGSPFVYISYYHIEPQHYGWLFSINIIGLMLMSFINKKLVKHVHLHVLLKYSSMLAMLAMMTLVILFFSHFMSLITLVVLLFVFFSMNGVIAATSTAAALDSVPEIAGSASALMGAMQYGSGIISSILLTLWRTDSAESMIVIMAIFTVLSALISMLPHHEK</sequence>
<dbReference type="Pfam" id="PF07690">
    <property type="entry name" value="MFS_1"/>
    <property type="match status" value="1"/>
</dbReference>
<dbReference type="InterPro" id="IPR036259">
    <property type="entry name" value="MFS_trans_sf"/>
</dbReference>
<feature type="transmembrane region" description="Helical" evidence="8">
    <location>
        <begin position="211"/>
        <end position="235"/>
    </location>
</feature>
<comment type="caution">
    <text evidence="10">The sequence shown here is derived from an EMBL/GenBank/DDBJ whole genome shotgun (WGS) entry which is preliminary data.</text>
</comment>
<feature type="transmembrane region" description="Helical" evidence="8">
    <location>
        <begin position="303"/>
        <end position="329"/>
    </location>
</feature>
<evidence type="ECO:0000256" key="2">
    <source>
        <dbReference type="ARBA" id="ARBA00006236"/>
    </source>
</evidence>
<dbReference type="EMBL" id="VTDN01000006">
    <property type="protein sequence ID" value="MEB5477226.1"/>
    <property type="molecule type" value="Genomic_DNA"/>
</dbReference>
<dbReference type="InterPro" id="IPR020846">
    <property type="entry name" value="MFS_dom"/>
</dbReference>
<keyword evidence="8" id="KW-0997">Cell inner membrane</keyword>
<dbReference type="SUPFAM" id="SSF103473">
    <property type="entry name" value="MFS general substrate transporter"/>
    <property type="match status" value="1"/>
</dbReference>
<feature type="transmembrane region" description="Helical" evidence="8">
    <location>
        <begin position="100"/>
        <end position="121"/>
    </location>
</feature>
<evidence type="ECO:0000256" key="8">
    <source>
        <dbReference type="RuleBase" id="RU365088"/>
    </source>
</evidence>
<dbReference type="Gene3D" id="1.20.1720.10">
    <property type="entry name" value="Multidrug resistance protein D"/>
    <property type="match status" value="1"/>
</dbReference>
<evidence type="ECO:0000256" key="6">
    <source>
        <dbReference type="ARBA" id="ARBA00022989"/>
    </source>
</evidence>
<evidence type="ECO:0000256" key="3">
    <source>
        <dbReference type="ARBA" id="ARBA00022448"/>
    </source>
</evidence>
<evidence type="ECO:0000259" key="9">
    <source>
        <dbReference type="PROSITE" id="PS50850"/>
    </source>
</evidence>
<keyword evidence="5 8" id="KW-0812">Transmembrane</keyword>
<gene>
    <name evidence="10" type="ORF">I2F25_09250</name>
</gene>
<comment type="subcellular location">
    <subcellularLocation>
        <location evidence="8">Cell inner membrane</location>
        <topology evidence="8">Multi-pass membrane protein</topology>
    </subcellularLocation>
    <subcellularLocation>
        <location evidence="1">Cell membrane</location>
        <topology evidence="1">Multi-pass membrane protein</topology>
    </subcellularLocation>
</comment>
<evidence type="ECO:0000313" key="10">
    <source>
        <dbReference type="EMBL" id="MEB5477226.1"/>
    </source>
</evidence>
<keyword evidence="11" id="KW-1185">Reference proteome</keyword>
<protein>
    <recommendedName>
        <fullName evidence="8">Bcr/CflA family efflux transporter</fullName>
    </recommendedName>
</protein>
<evidence type="ECO:0000313" key="11">
    <source>
        <dbReference type="Proteomes" id="UP001339883"/>
    </source>
</evidence>
<feature type="transmembrane region" description="Helical" evidence="8">
    <location>
        <begin position="247"/>
        <end position="264"/>
    </location>
</feature>
<evidence type="ECO:0000256" key="7">
    <source>
        <dbReference type="ARBA" id="ARBA00023136"/>
    </source>
</evidence>